<dbReference type="GO" id="GO:0016538">
    <property type="term" value="F:cyclin-dependent protein serine/threonine kinase regulator activity"/>
    <property type="evidence" value="ECO:0007669"/>
    <property type="project" value="InterPro"/>
</dbReference>
<gene>
    <name evidence="1 3" type="ORF">P152DRAFT_396402</name>
</gene>
<reference evidence="1 3" key="1">
    <citation type="submission" date="2020-01" db="EMBL/GenBank/DDBJ databases">
        <authorList>
            <consortium name="DOE Joint Genome Institute"/>
            <person name="Haridas S."/>
            <person name="Albert R."/>
            <person name="Binder M."/>
            <person name="Bloem J."/>
            <person name="Labutti K."/>
            <person name="Salamov A."/>
            <person name="Andreopoulos B."/>
            <person name="Baker S.E."/>
            <person name="Barry K."/>
            <person name="Bills G."/>
            <person name="Bluhm B.H."/>
            <person name="Cannon C."/>
            <person name="Castanera R."/>
            <person name="Culley D.E."/>
            <person name="Daum C."/>
            <person name="Ezra D."/>
            <person name="Gonzalez J.B."/>
            <person name="Henrissat B."/>
            <person name="Kuo A."/>
            <person name="Liang C."/>
            <person name="Lipzen A."/>
            <person name="Lutzoni F."/>
            <person name="Magnuson J."/>
            <person name="Mondo S."/>
            <person name="Nolan M."/>
            <person name="Ohm R."/>
            <person name="Pangilinan J."/>
            <person name="Park H.-J."/>
            <person name="Ramirez L."/>
            <person name="Alfaro M."/>
            <person name="Sun H."/>
            <person name="Tritt A."/>
            <person name="Yoshinaga Y."/>
            <person name="Zwiers L.-H."/>
            <person name="Turgeon B.G."/>
            <person name="Goodwin S.B."/>
            <person name="Spatafora J.W."/>
            <person name="Crous P.W."/>
            <person name="Grigoriev I.V."/>
        </authorList>
    </citation>
    <scope>NUCLEOTIDE SEQUENCE</scope>
    <source>
        <strain evidence="1 3">CBS 781.70</strain>
    </source>
</reference>
<reference evidence="3" key="2">
    <citation type="submission" date="2020-04" db="EMBL/GenBank/DDBJ databases">
        <authorList>
            <consortium name="NCBI Genome Project"/>
        </authorList>
    </citation>
    <scope>NUCLEOTIDE SEQUENCE</scope>
    <source>
        <strain evidence="3">CBS 781.70</strain>
    </source>
</reference>
<evidence type="ECO:0008006" key="4">
    <source>
        <dbReference type="Google" id="ProtNLM"/>
    </source>
</evidence>
<evidence type="ECO:0000313" key="3">
    <source>
        <dbReference type="RefSeq" id="XP_033534365.1"/>
    </source>
</evidence>
<protein>
    <recommendedName>
        <fullName evidence="4">Cyclin-L2</fullName>
    </recommendedName>
</protein>
<dbReference type="Proteomes" id="UP000504638">
    <property type="component" value="Unplaced"/>
</dbReference>
<dbReference type="GeneID" id="54416923"/>
<dbReference type="SUPFAM" id="SSF47954">
    <property type="entry name" value="Cyclin-like"/>
    <property type="match status" value="2"/>
</dbReference>
<evidence type="ECO:0000313" key="1">
    <source>
        <dbReference type="EMBL" id="KAF1812734.1"/>
    </source>
</evidence>
<reference evidence="3" key="3">
    <citation type="submission" date="2025-04" db="UniProtKB">
        <authorList>
            <consortium name="RefSeq"/>
        </authorList>
    </citation>
    <scope>IDENTIFICATION</scope>
    <source>
        <strain evidence="3">CBS 781.70</strain>
    </source>
</reference>
<dbReference type="OrthoDB" id="10264655at2759"/>
<dbReference type="InterPro" id="IPR043198">
    <property type="entry name" value="Cyclin/Ssn8"/>
</dbReference>
<dbReference type="EMBL" id="ML975156">
    <property type="protein sequence ID" value="KAF1812734.1"/>
    <property type="molecule type" value="Genomic_DNA"/>
</dbReference>
<dbReference type="GO" id="GO:0006357">
    <property type="term" value="P:regulation of transcription by RNA polymerase II"/>
    <property type="evidence" value="ECO:0007669"/>
    <property type="project" value="InterPro"/>
</dbReference>
<dbReference type="RefSeq" id="XP_033534365.1">
    <property type="nucleotide sequence ID" value="XM_033676353.1"/>
</dbReference>
<accession>A0A6G1G3T6</accession>
<dbReference type="PANTHER" id="PTHR10026">
    <property type="entry name" value="CYCLIN"/>
    <property type="match status" value="1"/>
</dbReference>
<sequence length="303" mass="33266">MAALEVKNSLLANPLATPEQLSISSSQLDGVPADLERSIIHAGQKLIQYAGILLRLPQEIITQAIVIFTRYWVGAEGGSLLDIHGAKDISAASLYLTTKGSLSPLSPRSILTVYAYLSTLPSLFLTPRNLPSAPDPSTYHLTEGDLQRRRLALFSAESKLLTTLGHHLHVALPHALALTYLQSLSVLTGFSPQGAAVAKRAFKHLNSCLFNPQSLYLTQQPSALATAAIYLAAKEVGVRLPECEWWEVFDVEREELGFLVVAMVSFKGWVEGERERWGERRVPLTREEIVVEMGRREGGVEEG</sequence>
<keyword evidence="2" id="KW-1185">Reference proteome</keyword>
<dbReference type="Gene3D" id="1.10.472.10">
    <property type="entry name" value="Cyclin-like"/>
    <property type="match status" value="2"/>
</dbReference>
<name>A0A6G1G3T6_9PEZI</name>
<organism evidence="1">
    <name type="scientific">Eremomyces bilateralis CBS 781.70</name>
    <dbReference type="NCBI Taxonomy" id="1392243"/>
    <lineage>
        <taxon>Eukaryota</taxon>
        <taxon>Fungi</taxon>
        <taxon>Dikarya</taxon>
        <taxon>Ascomycota</taxon>
        <taxon>Pezizomycotina</taxon>
        <taxon>Dothideomycetes</taxon>
        <taxon>Dothideomycetes incertae sedis</taxon>
        <taxon>Eremomycetales</taxon>
        <taxon>Eremomycetaceae</taxon>
        <taxon>Eremomyces</taxon>
    </lineage>
</organism>
<dbReference type="AlphaFoldDB" id="A0A6G1G3T6"/>
<dbReference type="InterPro" id="IPR036915">
    <property type="entry name" value="Cyclin-like_sf"/>
</dbReference>
<proteinExistence type="predicted"/>
<evidence type="ECO:0000313" key="2">
    <source>
        <dbReference type="Proteomes" id="UP000504638"/>
    </source>
</evidence>